<dbReference type="EMBL" id="AP023354">
    <property type="protein sequence ID" value="BCJ29641.1"/>
    <property type="molecule type" value="Genomic_DNA"/>
</dbReference>
<dbReference type="AlphaFoldDB" id="A0A810L5M8"/>
<name>A0A810L5M8_9ACTN</name>
<sequence>MAKRMVATQVYRESMGQRLWDAMPLVVQIPVAVGVGAYRVIKLAVQHPRTTGVVATLGTAGLVGGRWALAGVVLAPVVAGVVWRIAWPVSFKQRVTPRILRWQRRWIRYGRRWDRWMTRCKLTVRDHDGEVIPGIRKVEVLPAADRLLVDVPVGMTVDALRAKTGELANAARALACRVWEVPGSPGEAWVEFQHTDILISTVPALPIPQADESGMVPVDLAAVPVGMREDGTGWTIPLLARHVLVAGRSRSGKGSLIWSVLRYLAPAIRAGLVKVTGIDPKGGMELSIGRPLFTRYEADRAEAMVALLEAEADHMDCVALELAGNVRKFTPSMTHPLHLVIVDELATLTAYAPMDVRRRAEYALGRLLTKGAAVGWVVLGCVQEPSKDIIPMRGLFTYRIALGLDTPSQVDMVLGDGMRDLGALADQIPLTAPGMGYALSEFEKNPFRVRAAYVDDDQIRDMAAEYAPITTDANDVEDIPAAPMAGNRNEGQADEAKRPEPVEVVDLEECPPADVTPVVPDSLLAKLRNLPAADGSDGTEAA</sequence>
<dbReference type="PANTHER" id="PTHR22683:SF41">
    <property type="entry name" value="DNA TRANSLOCASE FTSK"/>
    <property type="match status" value="1"/>
</dbReference>
<keyword evidence="6" id="KW-1185">Reference proteome</keyword>
<dbReference type="SUPFAM" id="SSF52540">
    <property type="entry name" value="P-loop containing nucleoside triphosphate hydrolases"/>
    <property type="match status" value="1"/>
</dbReference>
<dbReference type="OrthoDB" id="3217500at2"/>
<evidence type="ECO:0000313" key="5">
    <source>
        <dbReference type="EMBL" id="BCJ29681.1"/>
    </source>
</evidence>
<proteinExistence type="predicted"/>
<dbReference type="Gene3D" id="3.40.50.300">
    <property type="entry name" value="P-loop containing nucleotide triphosphate hydrolases"/>
    <property type="match status" value="1"/>
</dbReference>
<dbReference type="InterPro" id="IPR050206">
    <property type="entry name" value="FtsK/SpoIIIE/SftA"/>
</dbReference>
<protein>
    <submittedName>
        <fullName evidence="4">Hypothetical cell division FtsK/SpoIIIE protein</fullName>
    </submittedName>
</protein>
<keyword evidence="4" id="KW-0132">Cell division</keyword>
<feature type="region of interest" description="Disordered" evidence="1">
    <location>
        <begin position="471"/>
        <end position="519"/>
    </location>
</feature>
<keyword evidence="2" id="KW-0812">Transmembrane</keyword>
<dbReference type="Proteomes" id="UP000680750">
    <property type="component" value="Chromosome"/>
</dbReference>
<evidence type="ECO:0000256" key="1">
    <source>
        <dbReference type="SAM" id="MobiDB-lite"/>
    </source>
</evidence>
<dbReference type="KEGG" id="aser:Asera_37060"/>
<dbReference type="RefSeq" id="WP_157035008.1">
    <property type="nucleotide sequence ID" value="NZ_AP023354.1"/>
</dbReference>
<dbReference type="InterPro" id="IPR027417">
    <property type="entry name" value="P-loop_NTPase"/>
</dbReference>
<dbReference type="KEGG" id="aser:Asera_37490"/>
<accession>A0A810L5M8</accession>
<evidence type="ECO:0000313" key="6">
    <source>
        <dbReference type="Proteomes" id="UP000680750"/>
    </source>
</evidence>
<keyword evidence="2" id="KW-1133">Transmembrane helix</keyword>
<dbReference type="KEGG" id="aser:Asera_37890"/>
<reference evidence="4" key="1">
    <citation type="submission" date="2020-08" db="EMBL/GenBank/DDBJ databases">
        <title>Whole genome shotgun sequence of Actinocatenispora sera NBRC 101916.</title>
        <authorList>
            <person name="Komaki H."/>
            <person name="Tamura T."/>
        </authorList>
    </citation>
    <scope>NUCLEOTIDE SEQUENCE</scope>
    <source>
        <strain evidence="4">NBRC 101916</strain>
    </source>
</reference>
<dbReference type="PANTHER" id="PTHR22683">
    <property type="entry name" value="SPORULATION PROTEIN RELATED"/>
    <property type="match status" value="1"/>
</dbReference>
<feature type="transmembrane region" description="Helical" evidence="2">
    <location>
        <begin position="67"/>
        <end position="87"/>
    </location>
</feature>
<evidence type="ECO:0000256" key="2">
    <source>
        <dbReference type="SAM" id="Phobius"/>
    </source>
</evidence>
<organism evidence="4 6">
    <name type="scientific">Actinocatenispora sera</name>
    <dbReference type="NCBI Taxonomy" id="390989"/>
    <lineage>
        <taxon>Bacteria</taxon>
        <taxon>Bacillati</taxon>
        <taxon>Actinomycetota</taxon>
        <taxon>Actinomycetes</taxon>
        <taxon>Micromonosporales</taxon>
        <taxon>Micromonosporaceae</taxon>
        <taxon>Actinocatenispora</taxon>
    </lineage>
</organism>
<keyword evidence="2" id="KW-0472">Membrane</keyword>
<gene>
    <name evidence="3" type="ORF">Asera_37060</name>
    <name evidence="4" type="ORF">Asera_37490</name>
    <name evidence="5" type="ORF">Asera_37890</name>
</gene>
<dbReference type="GO" id="GO:0051301">
    <property type="term" value="P:cell division"/>
    <property type="evidence" value="ECO:0007669"/>
    <property type="project" value="UniProtKB-KW"/>
</dbReference>
<evidence type="ECO:0000313" key="3">
    <source>
        <dbReference type="EMBL" id="BCJ29598.1"/>
    </source>
</evidence>
<dbReference type="EMBL" id="AP023354">
    <property type="protein sequence ID" value="BCJ29598.1"/>
    <property type="molecule type" value="Genomic_DNA"/>
</dbReference>
<dbReference type="EMBL" id="AP023354">
    <property type="protein sequence ID" value="BCJ29681.1"/>
    <property type="molecule type" value="Genomic_DNA"/>
</dbReference>
<keyword evidence="4" id="KW-0131">Cell cycle</keyword>
<evidence type="ECO:0000313" key="4">
    <source>
        <dbReference type="EMBL" id="BCJ29641.1"/>
    </source>
</evidence>